<comment type="caution">
    <text evidence="1">The sequence shown here is derived from an EMBL/GenBank/DDBJ whole genome shotgun (WGS) entry which is preliminary data.</text>
</comment>
<dbReference type="EMBL" id="JAHZIJ010000018">
    <property type="protein sequence ID" value="MBW7476985.1"/>
    <property type="molecule type" value="Genomic_DNA"/>
</dbReference>
<accession>A0ABS7DAV1</accession>
<dbReference type="RefSeq" id="WP_219874232.1">
    <property type="nucleotide sequence ID" value="NZ_JAHZIJ010000018.1"/>
</dbReference>
<gene>
    <name evidence="1" type="ORF">K0T92_19895</name>
</gene>
<evidence type="ECO:0000313" key="2">
    <source>
        <dbReference type="Proteomes" id="UP000812277"/>
    </source>
</evidence>
<sequence>MITEGQLDEFRVAGSQVRVVRDALESNDIIGIVVAWDAESVVIRKANRRVVKVSRGYLFEPASQPRSNVLDKDLSDT</sequence>
<evidence type="ECO:0000313" key="1">
    <source>
        <dbReference type="EMBL" id="MBW7476985.1"/>
    </source>
</evidence>
<name>A0ABS7DAV1_9BACL</name>
<dbReference type="Proteomes" id="UP000812277">
    <property type="component" value="Unassembled WGS sequence"/>
</dbReference>
<keyword evidence="2" id="KW-1185">Reference proteome</keyword>
<protein>
    <submittedName>
        <fullName evidence="1">Uncharacterized protein</fullName>
    </submittedName>
</protein>
<reference evidence="1 2" key="1">
    <citation type="submission" date="2021-07" db="EMBL/GenBank/DDBJ databases">
        <title>Paenibacillus radiodurans sp. nov., isolated from the southeastern edge of Tengger Desert.</title>
        <authorList>
            <person name="Zhang G."/>
        </authorList>
    </citation>
    <scope>NUCLEOTIDE SEQUENCE [LARGE SCALE GENOMIC DNA]</scope>
    <source>
        <strain evidence="1 2">DT7-4</strain>
    </source>
</reference>
<organism evidence="1 2">
    <name type="scientific">Paenibacillus oenotherae</name>
    <dbReference type="NCBI Taxonomy" id="1435645"/>
    <lineage>
        <taxon>Bacteria</taxon>
        <taxon>Bacillati</taxon>
        <taxon>Bacillota</taxon>
        <taxon>Bacilli</taxon>
        <taxon>Bacillales</taxon>
        <taxon>Paenibacillaceae</taxon>
        <taxon>Paenibacillus</taxon>
    </lineage>
</organism>
<proteinExistence type="predicted"/>